<dbReference type="Proteomes" id="UP000247555">
    <property type="component" value="Unassembled WGS sequence"/>
</dbReference>
<evidence type="ECO:0000313" key="2">
    <source>
        <dbReference type="Proteomes" id="UP000247555"/>
    </source>
</evidence>
<dbReference type="SUPFAM" id="SSF56784">
    <property type="entry name" value="HAD-like"/>
    <property type="match status" value="1"/>
</dbReference>
<dbReference type="EMBL" id="QJKI01000008">
    <property type="protein sequence ID" value="PXX79138.1"/>
    <property type="molecule type" value="Genomic_DNA"/>
</dbReference>
<gene>
    <name evidence="1" type="ORF">DFR34_10828</name>
</gene>
<proteinExistence type="predicted"/>
<keyword evidence="2" id="KW-1185">Reference proteome</keyword>
<dbReference type="Gene3D" id="3.40.50.1000">
    <property type="entry name" value="HAD superfamily/HAD-like"/>
    <property type="match status" value="1"/>
</dbReference>
<accession>A0A318KQS9</accession>
<protein>
    <submittedName>
        <fullName evidence="1">Uncharacterized protein</fullName>
    </submittedName>
</protein>
<dbReference type="InterPro" id="IPR036412">
    <property type="entry name" value="HAD-like_sf"/>
</dbReference>
<dbReference type="OrthoDB" id="5419485at2"/>
<dbReference type="RefSeq" id="WP_110390597.1">
    <property type="nucleotide sequence ID" value="NZ_QJKI01000008.1"/>
</dbReference>
<comment type="caution">
    <text evidence="1">The sequence shown here is derived from an EMBL/GenBank/DDBJ whole genome shotgun (WGS) entry which is preliminary data.</text>
</comment>
<sequence length="109" mass="12014">MKGWIGVDLDGTLAEYQSYYAGAIGAPIRPMLVRVQEWLAAGREVRLFTARAGDPAQLPVVRQWLTQHGLGGMAITNVKDMDMAALYDDKAVRVKRNSGYVCPGCCKRK</sequence>
<dbReference type="InterPro" id="IPR023214">
    <property type="entry name" value="HAD_sf"/>
</dbReference>
<organism evidence="1 2">
    <name type="scientific">Rivihabitans pingtungensis</name>
    <dbReference type="NCBI Taxonomy" id="1054498"/>
    <lineage>
        <taxon>Bacteria</taxon>
        <taxon>Pseudomonadati</taxon>
        <taxon>Pseudomonadota</taxon>
        <taxon>Betaproteobacteria</taxon>
        <taxon>Neisseriales</taxon>
        <taxon>Aquaspirillaceae</taxon>
        <taxon>Rivihabitans</taxon>
    </lineage>
</organism>
<evidence type="ECO:0000313" key="1">
    <source>
        <dbReference type="EMBL" id="PXX79138.1"/>
    </source>
</evidence>
<reference evidence="1 2" key="1">
    <citation type="submission" date="2018-05" db="EMBL/GenBank/DDBJ databases">
        <title>Genomic Encyclopedia of Type Strains, Phase IV (KMG-IV): sequencing the most valuable type-strain genomes for metagenomic binning, comparative biology and taxonomic classification.</title>
        <authorList>
            <person name="Goeker M."/>
        </authorList>
    </citation>
    <scope>NUCLEOTIDE SEQUENCE [LARGE SCALE GENOMIC DNA]</scope>
    <source>
        <strain evidence="1 2">DSM 29661</strain>
    </source>
</reference>
<name>A0A318KQS9_9NEIS</name>
<dbReference type="AlphaFoldDB" id="A0A318KQS9"/>